<evidence type="ECO:0000256" key="5">
    <source>
        <dbReference type="ARBA" id="ARBA00023274"/>
    </source>
</evidence>
<gene>
    <name evidence="8" type="primary">rpsF</name>
    <name evidence="9" type="ORF">HOC_02933</name>
</gene>
<dbReference type="InterPro" id="IPR000529">
    <property type="entry name" value="Ribosomal_bS6"/>
</dbReference>
<comment type="function">
    <text evidence="6 8">Binds together with bS18 to 16S ribosomal RNA.</text>
</comment>
<name>A0A059GAF4_9PROT</name>
<dbReference type="HAMAP" id="MF_00360">
    <property type="entry name" value="Ribosomal_bS6"/>
    <property type="match status" value="1"/>
</dbReference>
<dbReference type="CDD" id="cd00473">
    <property type="entry name" value="bS6"/>
    <property type="match status" value="1"/>
</dbReference>
<dbReference type="GO" id="GO:0006412">
    <property type="term" value="P:translation"/>
    <property type="evidence" value="ECO:0007669"/>
    <property type="project" value="UniProtKB-UniRule"/>
</dbReference>
<evidence type="ECO:0000256" key="4">
    <source>
        <dbReference type="ARBA" id="ARBA00022980"/>
    </source>
</evidence>
<keyword evidence="2 8" id="KW-0699">rRNA-binding</keyword>
<keyword evidence="3 8" id="KW-0694">RNA-binding</keyword>
<dbReference type="EMBL" id="ARYL01000003">
    <property type="protein sequence ID" value="KDA03796.1"/>
    <property type="molecule type" value="Genomic_DNA"/>
</dbReference>
<dbReference type="PATRIC" id="fig|1280953.3.peg.592"/>
<accession>A0A059GAF4</accession>
<keyword evidence="4 8" id="KW-0689">Ribosomal protein</keyword>
<evidence type="ECO:0000313" key="9">
    <source>
        <dbReference type="EMBL" id="KDA03796.1"/>
    </source>
</evidence>
<keyword evidence="10" id="KW-1185">Reference proteome</keyword>
<dbReference type="Gene3D" id="3.30.70.60">
    <property type="match status" value="1"/>
</dbReference>
<dbReference type="eggNOG" id="COG0360">
    <property type="taxonomic scope" value="Bacteria"/>
</dbReference>
<organism evidence="9 10">
    <name type="scientific">Hyphomonas oceanitis SCH89</name>
    <dbReference type="NCBI Taxonomy" id="1280953"/>
    <lineage>
        <taxon>Bacteria</taxon>
        <taxon>Pseudomonadati</taxon>
        <taxon>Pseudomonadota</taxon>
        <taxon>Alphaproteobacteria</taxon>
        <taxon>Hyphomonadales</taxon>
        <taxon>Hyphomonadaceae</taxon>
        <taxon>Hyphomonas</taxon>
    </lineage>
</organism>
<dbReference type="SUPFAM" id="SSF54995">
    <property type="entry name" value="Ribosomal protein S6"/>
    <property type="match status" value="1"/>
</dbReference>
<dbReference type="InterPro" id="IPR020815">
    <property type="entry name" value="Ribosomal_bS6_CS"/>
</dbReference>
<dbReference type="PANTHER" id="PTHR21011">
    <property type="entry name" value="MITOCHONDRIAL 28S RIBOSOMAL PROTEIN S6"/>
    <property type="match status" value="1"/>
</dbReference>
<dbReference type="PANTHER" id="PTHR21011:SF1">
    <property type="entry name" value="SMALL RIBOSOMAL SUBUNIT PROTEIN BS6M"/>
    <property type="match status" value="1"/>
</dbReference>
<evidence type="ECO:0000256" key="2">
    <source>
        <dbReference type="ARBA" id="ARBA00022730"/>
    </source>
</evidence>
<evidence type="ECO:0000256" key="3">
    <source>
        <dbReference type="ARBA" id="ARBA00022884"/>
    </source>
</evidence>
<dbReference type="AlphaFoldDB" id="A0A059GAF4"/>
<dbReference type="Pfam" id="PF01250">
    <property type="entry name" value="Ribosomal_S6"/>
    <property type="match status" value="1"/>
</dbReference>
<evidence type="ECO:0000256" key="6">
    <source>
        <dbReference type="ARBA" id="ARBA00035104"/>
    </source>
</evidence>
<dbReference type="GO" id="GO:0070181">
    <property type="term" value="F:small ribosomal subunit rRNA binding"/>
    <property type="evidence" value="ECO:0007669"/>
    <property type="project" value="TreeGrafter"/>
</dbReference>
<dbReference type="NCBIfam" id="TIGR00166">
    <property type="entry name" value="S6"/>
    <property type="match status" value="1"/>
</dbReference>
<comment type="caution">
    <text evidence="9">The sequence shown here is derived from an EMBL/GenBank/DDBJ whole genome shotgun (WGS) entry which is preliminary data.</text>
</comment>
<dbReference type="InterPro" id="IPR014717">
    <property type="entry name" value="Transl_elong_EF1B/ribsomal_bS6"/>
</dbReference>
<dbReference type="PROSITE" id="PS01048">
    <property type="entry name" value="RIBOSOMAL_S6"/>
    <property type="match status" value="1"/>
</dbReference>
<evidence type="ECO:0000256" key="1">
    <source>
        <dbReference type="ARBA" id="ARBA00009512"/>
    </source>
</evidence>
<protein>
    <recommendedName>
        <fullName evidence="7 8">Small ribosomal subunit protein bS6</fullName>
    </recommendedName>
</protein>
<proteinExistence type="inferred from homology"/>
<evidence type="ECO:0000256" key="8">
    <source>
        <dbReference type="HAMAP-Rule" id="MF_00360"/>
    </source>
</evidence>
<evidence type="ECO:0000313" key="10">
    <source>
        <dbReference type="Proteomes" id="UP000024942"/>
    </source>
</evidence>
<sequence length="146" mass="16657">MRSSIARNEPDEEGPSLGSFPLPSAAFLIFGNKNMALYEHVVITRPDISPAQVDTFVEELSGFLKEKGATVGRTEYWGLRNLAYPIKKQRKAHYSLLNIDGPAEAIHELERRLRISDDVMRYMTIRVESHSDEPSAVLSRKERRRD</sequence>
<dbReference type="GO" id="GO:0003735">
    <property type="term" value="F:structural constituent of ribosome"/>
    <property type="evidence" value="ECO:0007669"/>
    <property type="project" value="InterPro"/>
</dbReference>
<comment type="similarity">
    <text evidence="1 8">Belongs to the bacterial ribosomal protein bS6 family.</text>
</comment>
<dbReference type="InterPro" id="IPR035980">
    <property type="entry name" value="Ribosomal_bS6_sf"/>
</dbReference>
<dbReference type="GO" id="GO:0022627">
    <property type="term" value="C:cytosolic small ribosomal subunit"/>
    <property type="evidence" value="ECO:0007669"/>
    <property type="project" value="TreeGrafter"/>
</dbReference>
<reference evidence="9 10" key="1">
    <citation type="journal article" date="2014" name="Antonie Van Leeuwenhoek">
        <title>Hyphomonas beringensis sp. nov. and Hyphomonas chukchiensis sp. nov., isolated from surface seawater of the Bering Sea and Chukchi Sea.</title>
        <authorList>
            <person name="Li C."/>
            <person name="Lai Q."/>
            <person name="Li G."/>
            <person name="Dong C."/>
            <person name="Wang J."/>
            <person name="Liao Y."/>
            <person name="Shao Z."/>
        </authorList>
    </citation>
    <scope>NUCLEOTIDE SEQUENCE [LARGE SCALE GENOMIC DNA]</scope>
    <source>
        <strain evidence="9 10">SCH89</strain>
    </source>
</reference>
<dbReference type="STRING" id="1280953.HOC_02933"/>
<dbReference type="Proteomes" id="UP000024942">
    <property type="component" value="Unassembled WGS sequence"/>
</dbReference>
<evidence type="ECO:0000256" key="7">
    <source>
        <dbReference type="ARBA" id="ARBA00035294"/>
    </source>
</evidence>
<keyword evidence="5 8" id="KW-0687">Ribonucleoprotein</keyword>
<dbReference type="InterPro" id="IPR020814">
    <property type="entry name" value="Ribosomal_S6_plastid/chlpt"/>
</dbReference>